<feature type="region of interest" description="Disordered" evidence="1">
    <location>
        <begin position="374"/>
        <end position="399"/>
    </location>
</feature>
<dbReference type="InterPro" id="IPR006527">
    <property type="entry name" value="F-box-assoc_dom_typ1"/>
</dbReference>
<dbReference type="PANTHER" id="PTHR31672">
    <property type="entry name" value="BNACNNG10540D PROTEIN"/>
    <property type="match status" value="1"/>
</dbReference>
<reference evidence="3" key="1">
    <citation type="submission" date="2022-04" db="EMBL/GenBank/DDBJ databases">
        <title>A functionally conserved STORR gene fusion in Papaver species that diverged 16.8 million years ago.</title>
        <authorList>
            <person name="Catania T."/>
        </authorList>
    </citation>
    <scope>NUCLEOTIDE SEQUENCE</scope>
    <source>
        <strain evidence="3">S-188037</strain>
    </source>
</reference>
<evidence type="ECO:0000313" key="4">
    <source>
        <dbReference type="Proteomes" id="UP001202328"/>
    </source>
</evidence>
<evidence type="ECO:0000259" key="2">
    <source>
        <dbReference type="PROSITE" id="PS50181"/>
    </source>
</evidence>
<comment type="caution">
    <text evidence="3">The sequence shown here is derived from an EMBL/GenBank/DDBJ whole genome shotgun (WGS) entry which is preliminary data.</text>
</comment>
<feature type="domain" description="F-box" evidence="2">
    <location>
        <begin position="1"/>
        <end position="44"/>
    </location>
</feature>
<sequence length="399" mass="46056">MVNLPWDILLDILVRLPLKSISRFRCVNHFWNNELKHTKFLRAQRRFSSEMDKFNLMLHGHVDIDTFCYDPSLFTCEEYSHVEYPVKSLGMGIEVFGCCYGLFLLRHVSKFHECVLMLWNPTTNECKRLPNPQAGTKAEGREYEEYGLGYSARIKDFKVVHLTEALQEGMCEVQVYSLKSNSWRRVDNVEIEDLYWHGMLHADAVRQTVGGAAHWLAYVEATLEGQLILRFEFETEEFDGTLLPHFNSDLPPILCALGNSLCYFIDDSEVTSLWELKINGEEKSWTKLFTIELTTLFGSINSFMPLKSLRNGKIVLGLNSDKYLHIVLYDPKHDTVEALTVYETKVSTHCISVFEESLQSLDTGTYLGKLLWEASQEEDENDKNEEHDDDDDDGDGEEE</sequence>
<protein>
    <recommendedName>
        <fullName evidence="2">F-box domain-containing protein</fullName>
    </recommendedName>
</protein>
<evidence type="ECO:0000256" key="1">
    <source>
        <dbReference type="SAM" id="MobiDB-lite"/>
    </source>
</evidence>
<dbReference type="InterPro" id="IPR011043">
    <property type="entry name" value="Gal_Oxase/kelch_b-propeller"/>
</dbReference>
<dbReference type="InterPro" id="IPR001810">
    <property type="entry name" value="F-box_dom"/>
</dbReference>
<dbReference type="SUPFAM" id="SSF50965">
    <property type="entry name" value="Galactose oxidase, central domain"/>
    <property type="match status" value="1"/>
</dbReference>
<organism evidence="3 4">
    <name type="scientific">Papaver atlanticum</name>
    <dbReference type="NCBI Taxonomy" id="357466"/>
    <lineage>
        <taxon>Eukaryota</taxon>
        <taxon>Viridiplantae</taxon>
        <taxon>Streptophyta</taxon>
        <taxon>Embryophyta</taxon>
        <taxon>Tracheophyta</taxon>
        <taxon>Spermatophyta</taxon>
        <taxon>Magnoliopsida</taxon>
        <taxon>Ranunculales</taxon>
        <taxon>Papaveraceae</taxon>
        <taxon>Papaveroideae</taxon>
        <taxon>Papaver</taxon>
    </lineage>
</organism>
<accession>A0AAD4SNN2</accession>
<dbReference type="InterPro" id="IPR036047">
    <property type="entry name" value="F-box-like_dom_sf"/>
</dbReference>
<dbReference type="InterPro" id="IPR017451">
    <property type="entry name" value="F-box-assoc_interact_dom"/>
</dbReference>
<dbReference type="AlphaFoldDB" id="A0AAD4SNN2"/>
<dbReference type="PROSITE" id="PS50181">
    <property type="entry name" value="FBOX"/>
    <property type="match status" value="1"/>
</dbReference>
<evidence type="ECO:0000313" key="3">
    <source>
        <dbReference type="EMBL" id="KAI3914248.1"/>
    </source>
</evidence>
<dbReference type="Pfam" id="PF00646">
    <property type="entry name" value="F-box"/>
    <property type="match status" value="1"/>
</dbReference>
<gene>
    <name evidence="3" type="ORF">MKW98_029252</name>
</gene>
<dbReference type="Proteomes" id="UP001202328">
    <property type="component" value="Unassembled WGS sequence"/>
</dbReference>
<dbReference type="SUPFAM" id="SSF81383">
    <property type="entry name" value="F-box domain"/>
    <property type="match status" value="1"/>
</dbReference>
<proteinExistence type="predicted"/>
<dbReference type="Pfam" id="PF07734">
    <property type="entry name" value="FBA_1"/>
    <property type="match status" value="1"/>
</dbReference>
<dbReference type="EMBL" id="JAJJMB010009347">
    <property type="protein sequence ID" value="KAI3914248.1"/>
    <property type="molecule type" value="Genomic_DNA"/>
</dbReference>
<dbReference type="InterPro" id="IPR050796">
    <property type="entry name" value="SCF_F-box_component"/>
</dbReference>
<feature type="compositionally biased region" description="Acidic residues" evidence="1">
    <location>
        <begin position="375"/>
        <end position="399"/>
    </location>
</feature>
<dbReference type="PANTHER" id="PTHR31672:SF13">
    <property type="entry name" value="F-BOX PROTEIN CPR30-LIKE"/>
    <property type="match status" value="1"/>
</dbReference>
<name>A0AAD4SNN2_9MAGN</name>
<keyword evidence="4" id="KW-1185">Reference proteome</keyword>
<dbReference type="NCBIfam" id="TIGR01640">
    <property type="entry name" value="F_box_assoc_1"/>
    <property type="match status" value="1"/>
</dbReference>